<evidence type="ECO:0000313" key="1">
    <source>
        <dbReference type="EMBL" id="QSS60292.1"/>
    </source>
</evidence>
<evidence type="ECO:0000313" key="2">
    <source>
        <dbReference type="Proteomes" id="UP000663671"/>
    </source>
</evidence>
<dbReference type="EMBL" id="CP069110">
    <property type="protein sequence ID" value="QSS60292.1"/>
    <property type="molecule type" value="Genomic_DNA"/>
</dbReference>
<protein>
    <submittedName>
        <fullName evidence="1">Uncharacterized protein</fullName>
    </submittedName>
</protein>
<proteinExistence type="predicted"/>
<reference evidence="1" key="1">
    <citation type="submission" date="2021-01" db="EMBL/GenBank/DDBJ databases">
        <title>Chromosome-level genome assembly of a human fungal pathogen reveals clustering of transcriptionally co-regulated genes.</title>
        <authorList>
            <person name="Voorhies M."/>
            <person name="Cohen S."/>
            <person name="Shea T.P."/>
            <person name="Petrus S."/>
            <person name="Munoz J.F."/>
            <person name="Poplawski S."/>
            <person name="Goldman W.E."/>
            <person name="Michael T."/>
            <person name="Cuomo C.A."/>
            <person name="Sil A."/>
            <person name="Beyhan S."/>
        </authorList>
    </citation>
    <scope>NUCLEOTIDE SEQUENCE</scope>
    <source>
        <strain evidence="1">WU24</strain>
    </source>
</reference>
<accession>A0A8A1M745</accession>
<gene>
    <name evidence="1" type="ORF">I7I51_05089</name>
</gene>
<dbReference type="Proteomes" id="UP000663671">
    <property type="component" value="Chromosome 4"/>
</dbReference>
<sequence length="121" mass="14083">MASAMSPRILLARSAGAPLRQLNLLPRDICNWNRPKRPLMGNLHVTAKYHLCRLIAFWPDDMKKAKARQFWKCSRLLKSRDQRVNYRQTHLQTSNQFDNTIVITFVTQSIATPNANKELHQ</sequence>
<organism evidence="1 2">
    <name type="scientific">Ajellomyces capsulatus</name>
    <name type="common">Darling's disease fungus</name>
    <name type="synonym">Histoplasma capsulatum</name>
    <dbReference type="NCBI Taxonomy" id="5037"/>
    <lineage>
        <taxon>Eukaryota</taxon>
        <taxon>Fungi</taxon>
        <taxon>Dikarya</taxon>
        <taxon>Ascomycota</taxon>
        <taxon>Pezizomycotina</taxon>
        <taxon>Eurotiomycetes</taxon>
        <taxon>Eurotiomycetidae</taxon>
        <taxon>Onygenales</taxon>
        <taxon>Ajellomycetaceae</taxon>
        <taxon>Histoplasma</taxon>
    </lineage>
</organism>
<dbReference type="VEuPathDB" id="FungiDB:I7I51_05089"/>
<dbReference type="AlphaFoldDB" id="A0A8A1M745"/>
<name>A0A8A1M745_AJECA</name>